<reference evidence="2" key="1">
    <citation type="journal article" date="2017" name="Nat. Ecol. Evol.">
        <title>Genome expansion and lineage-specific genetic innovations in the forest pathogenic fungi Armillaria.</title>
        <authorList>
            <person name="Sipos G."/>
            <person name="Prasanna A.N."/>
            <person name="Walter M.C."/>
            <person name="O'Connor E."/>
            <person name="Balint B."/>
            <person name="Krizsan K."/>
            <person name="Kiss B."/>
            <person name="Hess J."/>
            <person name="Varga T."/>
            <person name="Slot J."/>
            <person name="Riley R."/>
            <person name="Boka B."/>
            <person name="Rigling D."/>
            <person name="Barry K."/>
            <person name="Lee J."/>
            <person name="Mihaltcheva S."/>
            <person name="LaButti K."/>
            <person name="Lipzen A."/>
            <person name="Waldron R."/>
            <person name="Moloney N.M."/>
            <person name="Sperisen C."/>
            <person name="Kredics L."/>
            <person name="Vagvoelgyi C."/>
            <person name="Patrignani A."/>
            <person name="Fitzpatrick D."/>
            <person name="Nagy I."/>
            <person name="Doyle S."/>
            <person name="Anderson J.B."/>
            <person name="Grigoriev I.V."/>
            <person name="Gueldener U."/>
            <person name="Muensterkoetter M."/>
            <person name="Nagy L.G."/>
        </authorList>
    </citation>
    <scope>NUCLEOTIDE SEQUENCE [LARGE SCALE GENOMIC DNA]</scope>
    <source>
        <strain evidence="2">C18/9</strain>
    </source>
</reference>
<gene>
    <name evidence="1" type="ORF">ARMOST_17217</name>
</gene>
<protein>
    <submittedName>
        <fullName evidence="1">Uncharacterized protein</fullName>
    </submittedName>
</protein>
<dbReference type="EMBL" id="FUEG01000021">
    <property type="protein sequence ID" value="SJL13769.1"/>
    <property type="molecule type" value="Genomic_DNA"/>
</dbReference>
<dbReference type="AlphaFoldDB" id="A0A284RYD5"/>
<sequence length="160" mass="18134">MLQTTICGRTCRAPGIPKISGYMPVKLKRQRLQCCRLSSDTVLASHLPAACGYSHREYTRNGLPVGYSKIQTRHAGGGRAAHSRMTTKRIEYPECSAARFLSSYVEPDFRLPSAKTVTRWRIVEEKTTWAESVESNHVSMFQAKPGPIRDNLWQSHQRLQ</sequence>
<evidence type="ECO:0000313" key="2">
    <source>
        <dbReference type="Proteomes" id="UP000219338"/>
    </source>
</evidence>
<evidence type="ECO:0000313" key="1">
    <source>
        <dbReference type="EMBL" id="SJL13769.1"/>
    </source>
</evidence>
<name>A0A284RYD5_ARMOS</name>
<dbReference type="Proteomes" id="UP000219338">
    <property type="component" value="Unassembled WGS sequence"/>
</dbReference>
<accession>A0A284RYD5</accession>
<proteinExistence type="predicted"/>
<keyword evidence="2" id="KW-1185">Reference proteome</keyword>
<organism evidence="1 2">
    <name type="scientific">Armillaria ostoyae</name>
    <name type="common">Armillaria root rot fungus</name>
    <dbReference type="NCBI Taxonomy" id="47428"/>
    <lineage>
        <taxon>Eukaryota</taxon>
        <taxon>Fungi</taxon>
        <taxon>Dikarya</taxon>
        <taxon>Basidiomycota</taxon>
        <taxon>Agaricomycotina</taxon>
        <taxon>Agaricomycetes</taxon>
        <taxon>Agaricomycetidae</taxon>
        <taxon>Agaricales</taxon>
        <taxon>Marasmiineae</taxon>
        <taxon>Physalacriaceae</taxon>
        <taxon>Armillaria</taxon>
    </lineage>
</organism>